<proteinExistence type="predicted"/>
<feature type="region of interest" description="Disordered" evidence="1">
    <location>
        <begin position="1"/>
        <end position="59"/>
    </location>
</feature>
<feature type="compositionally biased region" description="Basic and acidic residues" evidence="1">
    <location>
        <begin position="10"/>
        <end position="40"/>
    </location>
</feature>
<evidence type="ECO:0000313" key="2">
    <source>
        <dbReference type="EMBL" id="KAF7823721.1"/>
    </source>
</evidence>
<evidence type="ECO:0000313" key="3">
    <source>
        <dbReference type="Proteomes" id="UP000634136"/>
    </source>
</evidence>
<reference evidence="2" key="1">
    <citation type="submission" date="2020-09" db="EMBL/GenBank/DDBJ databases">
        <title>Genome-Enabled Discovery of Anthraquinone Biosynthesis in Senna tora.</title>
        <authorList>
            <person name="Kang S.-H."/>
            <person name="Pandey R.P."/>
            <person name="Lee C.-M."/>
            <person name="Sim J.-S."/>
            <person name="Jeong J.-T."/>
            <person name="Choi B.-S."/>
            <person name="Jung M."/>
            <person name="Ginzburg D."/>
            <person name="Zhao K."/>
            <person name="Won S.Y."/>
            <person name="Oh T.-J."/>
            <person name="Yu Y."/>
            <person name="Kim N.-H."/>
            <person name="Lee O.R."/>
            <person name="Lee T.-H."/>
            <person name="Bashyal P."/>
            <person name="Kim T.-S."/>
            <person name="Lee W.-H."/>
            <person name="Kawkins C."/>
            <person name="Kim C.-K."/>
            <person name="Kim J.S."/>
            <person name="Ahn B.O."/>
            <person name="Rhee S.Y."/>
            <person name="Sohng J.K."/>
        </authorList>
    </citation>
    <scope>NUCLEOTIDE SEQUENCE</scope>
    <source>
        <tissue evidence="2">Leaf</tissue>
    </source>
</reference>
<sequence>MAIEVNISRKMVEQKRKSSEKAERATERVEVNQSGKEAREITTPSHPDNPGENHDYGPD</sequence>
<protein>
    <submittedName>
        <fullName evidence="2">Uncharacterized protein</fullName>
    </submittedName>
</protein>
<gene>
    <name evidence="2" type="ORF">G2W53_021865</name>
</gene>
<name>A0A834TMN9_9FABA</name>
<feature type="compositionally biased region" description="Basic and acidic residues" evidence="1">
    <location>
        <begin position="49"/>
        <end position="59"/>
    </location>
</feature>
<organism evidence="2 3">
    <name type="scientific">Senna tora</name>
    <dbReference type="NCBI Taxonomy" id="362788"/>
    <lineage>
        <taxon>Eukaryota</taxon>
        <taxon>Viridiplantae</taxon>
        <taxon>Streptophyta</taxon>
        <taxon>Embryophyta</taxon>
        <taxon>Tracheophyta</taxon>
        <taxon>Spermatophyta</taxon>
        <taxon>Magnoliopsida</taxon>
        <taxon>eudicotyledons</taxon>
        <taxon>Gunneridae</taxon>
        <taxon>Pentapetalae</taxon>
        <taxon>rosids</taxon>
        <taxon>fabids</taxon>
        <taxon>Fabales</taxon>
        <taxon>Fabaceae</taxon>
        <taxon>Caesalpinioideae</taxon>
        <taxon>Cassia clade</taxon>
        <taxon>Senna</taxon>
    </lineage>
</organism>
<dbReference type="Proteomes" id="UP000634136">
    <property type="component" value="Unassembled WGS sequence"/>
</dbReference>
<comment type="caution">
    <text evidence="2">The sequence shown here is derived from an EMBL/GenBank/DDBJ whole genome shotgun (WGS) entry which is preliminary data.</text>
</comment>
<accession>A0A834TMN9</accession>
<dbReference type="AlphaFoldDB" id="A0A834TMN9"/>
<evidence type="ECO:0000256" key="1">
    <source>
        <dbReference type="SAM" id="MobiDB-lite"/>
    </source>
</evidence>
<keyword evidence="3" id="KW-1185">Reference proteome</keyword>
<dbReference type="EMBL" id="JAAIUW010000007">
    <property type="protein sequence ID" value="KAF7823721.1"/>
    <property type="molecule type" value="Genomic_DNA"/>
</dbReference>